<dbReference type="PANTHER" id="PTHR44196">
    <property type="entry name" value="DEHYDROGENASE/REDUCTASE SDR FAMILY MEMBER 7B"/>
    <property type="match status" value="1"/>
</dbReference>
<feature type="domain" description="Ketoreductase" evidence="4">
    <location>
        <begin position="5"/>
        <end position="191"/>
    </location>
</feature>
<keyword evidence="3" id="KW-1133">Transmembrane helix</keyword>
<dbReference type="Proteomes" id="UP001058271">
    <property type="component" value="Chromosome"/>
</dbReference>
<evidence type="ECO:0000256" key="2">
    <source>
        <dbReference type="ARBA" id="ARBA00023002"/>
    </source>
</evidence>
<evidence type="ECO:0000313" key="6">
    <source>
        <dbReference type="Proteomes" id="UP001058271"/>
    </source>
</evidence>
<proteinExistence type="inferred from homology"/>
<name>A0ABY5ZFB7_9ACTN</name>
<dbReference type="PANTHER" id="PTHR44196:SF1">
    <property type="entry name" value="DEHYDROGENASE_REDUCTASE SDR FAMILY MEMBER 7B"/>
    <property type="match status" value="1"/>
</dbReference>
<dbReference type="InterPro" id="IPR002347">
    <property type="entry name" value="SDR_fam"/>
</dbReference>
<dbReference type="PRINTS" id="PR00081">
    <property type="entry name" value="GDHRDH"/>
</dbReference>
<dbReference type="InterPro" id="IPR057326">
    <property type="entry name" value="KR_dom"/>
</dbReference>
<evidence type="ECO:0000256" key="3">
    <source>
        <dbReference type="SAM" id="Phobius"/>
    </source>
</evidence>
<dbReference type="NCBIfam" id="NF005495">
    <property type="entry name" value="PRK07109.1"/>
    <property type="match status" value="1"/>
</dbReference>
<dbReference type="SMART" id="SM00822">
    <property type="entry name" value="PKS_KR"/>
    <property type="match status" value="1"/>
</dbReference>
<protein>
    <submittedName>
        <fullName evidence="5">SDR family oxidoreductase</fullName>
    </submittedName>
</protein>
<feature type="transmembrane region" description="Helical" evidence="3">
    <location>
        <begin position="310"/>
        <end position="327"/>
    </location>
</feature>
<gene>
    <name evidence="5" type="ORF">Drose_12615</name>
</gene>
<reference evidence="5" key="1">
    <citation type="submission" date="2021-04" db="EMBL/GenBank/DDBJ databases">
        <title>Biosynthetic gene clusters of Dactylosporangioum roseum.</title>
        <authorList>
            <person name="Hartkoorn R.C."/>
            <person name="Beaudoing E."/>
            <person name="Hot D."/>
            <person name="Moureu S."/>
        </authorList>
    </citation>
    <scope>NUCLEOTIDE SEQUENCE</scope>
    <source>
        <strain evidence="5">NRRL B-16295</strain>
    </source>
</reference>
<evidence type="ECO:0000259" key="4">
    <source>
        <dbReference type="SMART" id="SM00822"/>
    </source>
</evidence>
<keyword evidence="3" id="KW-0472">Membrane</keyword>
<organism evidence="5 6">
    <name type="scientific">Dactylosporangium roseum</name>
    <dbReference type="NCBI Taxonomy" id="47989"/>
    <lineage>
        <taxon>Bacteria</taxon>
        <taxon>Bacillati</taxon>
        <taxon>Actinomycetota</taxon>
        <taxon>Actinomycetes</taxon>
        <taxon>Micromonosporales</taxon>
        <taxon>Micromonosporaceae</taxon>
        <taxon>Dactylosporangium</taxon>
    </lineage>
</organism>
<dbReference type="Pfam" id="PF00106">
    <property type="entry name" value="adh_short"/>
    <property type="match status" value="1"/>
</dbReference>
<dbReference type="EMBL" id="CP073721">
    <property type="protein sequence ID" value="UWZ38984.1"/>
    <property type="molecule type" value="Genomic_DNA"/>
</dbReference>
<keyword evidence="2" id="KW-0560">Oxidoreductase</keyword>
<accession>A0ABY5ZFB7</accession>
<keyword evidence="3" id="KW-0812">Transmembrane</keyword>
<evidence type="ECO:0000256" key="1">
    <source>
        <dbReference type="ARBA" id="ARBA00006484"/>
    </source>
</evidence>
<dbReference type="RefSeq" id="WP_260728382.1">
    <property type="nucleotide sequence ID" value="NZ_BAAABS010000041.1"/>
</dbReference>
<dbReference type="InterPro" id="IPR036291">
    <property type="entry name" value="NAD(P)-bd_dom_sf"/>
</dbReference>
<dbReference type="SUPFAM" id="SSF51735">
    <property type="entry name" value="NAD(P)-binding Rossmann-fold domains"/>
    <property type="match status" value="1"/>
</dbReference>
<sequence>MSSRRVAVVTGGTAGVGRATVRELARRGWDVAVLARGPAGLRGAVHDVEAAGGRGLAVPTDVADLSQVEAAADRVESELGPIELWVNVAFAGSLRYFWDTDPDVYRRTTDVTYLGQVHGTRVALSRMRPRDRGTIVQVGSALSFRGIPLQAAYCGAKHAVKGFTESVITELKHTGSAVRVCMVQLPAVNTVQFDWNDSEFDRHPRPVAPVFQPELAARAIRFLADHPRRNMWVGISTAYTVLGNRLAPWFLDWYLAKNGVGGQLTDDPGPRYGSNVFTPRDAAADRGAHGMFGDEAHRRDPWSWMSMHRGALAAVSLTAAAGFIAALRSRRR</sequence>
<keyword evidence="6" id="KW-1185">Reference proteome</keyword>
<evidence type="ECO:0000313" key="5">
    <source>
        <dbReference type="EMBL" id="UWZ38984.1"/>
    </source>
</evidence>
<comment type="similarity">
    <text evidence="1">Belongs to the short-chain dehydrogenases/reductases (SDR) family.</text>
</comment>
<dbReference type="Gene3D" id="3.40.50.720">
    <property type="entry name" value="NAD(P)-binding Rossmann-like Domain"/>
    <property type="match status" value="1"/>
</dbReference>